<feature type="transmembrane region" description="Helical" evidence="1">
    <location>
        <begin position="12"/>
        <end position="38"/>
    </location>
</feature>
<keyword evidence="1" id="KW-1133">Transmembrane helix</keyword>
<keyword evidence="3" id="KW-1185">Reference proteome</keyword>
<evidence type="ECO:0000256" key="1">
    <source>
        <dbReference type="SAM" id="Phobius"/>
    </source>
</evidence>
<dbReference type="OMA" id="THTCCEA"/>
<name>A0A6A5BTF8_NAEFO</name>
<gene>
    <name evidence="2" type="ORF">FDP41_013691</name>
</gene>
<organism evidence="2 3">
    <name type="scientific">Naegleria fowleri</name>
    <name type="common">Brain eating amoeba</name>
    <dbReference type="NCBI Taxonomy" id="5763"/>
    <lineage>
        <taxon>Eukaryota</taxon>
        <taxon>Discoba</taxon>
        <taxon>Heterolobosea</taxon>
        <taxon>Tetramitia</taxon>
        <taxon>Eutetramitia</taxon>
        <taxon>Vahlkampfiidae</taxon>
        <taxon>Naegleria</taxon>
    </lineage>
</organism>
<proteinExistence type="predicted"/>
<dbReference type="EMBL" id="VFQX01000019">
    <property type="protein sequence ID" value="KAF0980477.1"/>
    <property type="molecule type" value="Genomic_DNA"/>
</dbReference>
<keyword evidence="1" id="KW-0812">Transmembrane</keyword>
<dbReference type="OrthoDB" id="10404553at2759"/>
<accession>A0A6A5BTF8</accession>
<evidence type="ECO:0000313" key="2">
    <source>
        <dbReference type="EMBL" id="KAF0980477.1"/>
    </source>
</evidence>
<dbReference type="GeneID" id="68120906"/>
<evidence type="ECO:0000313" key="3">
    <source>
        <dbReference type="Proteomes" id="UP000444721"/>
    </source>
</evidence>
<reference evidence="2 3" key="1">
    <citation type="journal article" date="2019" name="Sci. Rep.">
        <title>Nanopore sequencing improves the draft genome of the human pathogenic amoeba Naegleria fowleri.</title>
        <authorList>
            <person name="Liechti N."/>
            <person name="Schurch N."/>
            <person name="Bruggmann R."/>
            <person name="Wittwer M."/>
        </authorList>
    </citation>
    <scope>NUCLEOTIDE SEQUENCE [LARGE SCALE GENOMIC DNA]</scope>
    <source>
        <strain evidence="2 3">ATCC 30894</strain>
    </source>
</reference>
<dbReference type="RefSeq" id="XP_044565190.1">
    <property type="nucleotide sequence ID" value="XM_044704349.1"/>
</dbReference>
<feature type="transmembrane region" description="Helical" evidence="1">
    <location>
        <begin position="143"/>
        <end position="163"/>
    </location>
</feature>
<protein>
    <submittedName>
        <fullName evidence="2">Uncharacterized protein</fullName>
    </submittedName>
</protein>
<keyword evidence="1" id="KW-0472">Membrane</keyword>
<dbReference type="PROSITE" id="PS51257">
    <property type="entry name" value="PROKAR_LIPOPROTEIN"/>
    <property type="match status" value="1"/>
</dbReference>
<dbReference type="VEuPathDB" id="AmoebaDB:NF0043780"/>
<dbReference type="Proteomes" id="UP000444721">
    <property type="component" value="Unassembled WGS sequence"/>
</dbReference>
<dbReference type="AlphaFoldDB" id="A0A6A5BTF8"/>
<sequence>MAEEGRIQQVWTFILLICSCVIFSFLAILFGILTAAYYDPNEMLNTMSCVVVEPHHDCSLTPECAGGKVECCTAIVSVKPGTLFANVSTFQPLRTTLAFTEESTYYNYKQNATVTCYVSDRPEDTVARYNKYDGVKMSFRTTAIVTGSIAILCTAGVLLAPFFSRAMKQVH</sequence>
<comment type="caution">
    <text evidence="2">The sequence shown here is derived from an EMBL/GenBank/DDBJ whole genome shotgun (WGS) entry which is preliminary data.</text>
</comment>
<dbReference type="VEuPathDB" id="AmoebaDB:FDP41_013691"/>